<proteinExistence type="predicted"/>
<dbReference type="EMBL" id="VTOX01000001">
    <property type="protein sequence ID" value="NKE65080.1"/>
    <property type="molecule type" value="Genomic_DNA"/>
</dbReference>
<comment type="caution">
    <text evidence="1">The sequence shown here is derived from an EMBL/GenBank/DDBJ whole genome shotgun (WGS) entry which is preliminary data.</text>
</comment>
<organism evidence="1 2">
    <name type="scientific">Ramlibacter lithotrophicus</name>
    <dbReference type="NCBI Taxonomy" id="2606681"/>
    <lineage>
        <taxon>Bacteria</taxon>
        <taxon>Pseudomonadati</taxon>
        <taxon>Pseudomonadota</taxon>
        <taxon>Betaproteobacteria</taxon>
        <taxon>Burkholderiales</taxon>
        <taxon>Comamonadaceae</taxon>
        <taxon>Ramlibacter</taxon>
    </lineage>
</organism>
<evidence type="ECO:0000313" key="1">
    <source>
        <dbReference type="EMBL" id="NKE65080.1"/>
    </source>
</evidence>
<sequence>MNETITKTTDTLRRLKARDDARPGFPGEHWLVLGAGLLAWRATSRHRSAIVRGVGTLVATALVGRAASGRDGLAKVLRLLPIGRGIR</sequence>
<evidence type="ECO:0000313" key="2">
    <source>
        <dbReference type="Proteomes" id="UP000521868"/>
    </source>
</evidence>
<accession>A0A7X6I5D9</accession>
<keyword evidence="2" id="KW-1185">Reference proteome</keyword>
<gene>
    <name evidence="1" type="ORF">RAMLITH_04545</name>
</gene>
<name>A0A7X6I5D9_9BURK</name>
<dbReference type="AlphaFoldDB" id="A0A7X6I5D9"/>
<reference evidence="1 2" key="1">
    <citation type="journal article" date="2020" name="Nature">
        <title>Bacterial chemolithoautotrophy via manganese oxidation.</title>
        <authorList>
            <person name="Yu H."/>
            <person name="Leadbetter J.R."/>
        </authorList>
    </citation>
    <scope>NUCLEOTIDE SEQUENCE [LARGE SCALE GENOMIC DNA]</scope>
    <source>
        <strain evidence="1 2">RBP-1</strain>
    </source>
</reference>
<protein>
    <submittedName>
        <fullName evidence="1">Uncharacterized protein</fullName>
    </submittedName>
</protein>
<dbReference type="Proteomes" id="UP000521868">
    <property type="component" value="Unassembled WGS sequence"/>
</dbReference>